<reference evidence="1" key="1">
    <citation type="submission" date="2023-01" db="EMBL/GenBank/DDBJ databases">
        <title>The chitinases involved in constricting ring structure development in the nematode-trapping fungus Drechslerella dactyloides.</title>
        <authorList>
            <person name="Wang R."/>
            <person name="Zhang L."/>
            <person name="Tang P."/>
            <person name="Li S."/>
            <person name="Liang L."/>
        </authorList>
    </citation>
    <scope>NUCLEOTIDE SEQUENCE</scope>
    <source>
        <strain evidence="1">YMF1.00031</strain>
    </source>
</reference>
<dbReference type="AlphaFoldDB" id="A0AAD6NKD3"/>
<evidence type="ECO:0000313" key="1">
    <source>
        <dbReference type="EMBL" id="KAJ6261427.1"/>
    </source>
</evidence>
<protein>
    <submittedName>
        <fullName evidence="1">Uncharacterized protein</fullName>
    </submittedName>
</protein>
<evidence type="ECO:0000313" key="2">
    <source>
        <dbReference type="Proteomes" id="UP001221413"/>
    </source>
</evidence>
<comment type="caution">
    <text evidence="1">The sequence shown here is derived from an EMBL/GenBank/DDBJ whole genome shotgun (WGS) entry which is preliminary data.</text>
</comment>
<dbReference type="Proteomes" id="UP001221413">
    <property type="component" value="Unassembled WGS sequence"/>
</dbReference>
<name>A0AAD6NKD3_DREDA</name>
<keyword evidence="2" id="KW-1185">Reference proteome</keyword>
<proteinExistence type="predicted"/>
<dbReference type="EMBL" id="JAQGDS010000004">
    <property type="protein sequence ID" value="KAJ6261427.1"/>
    <property type="molecule type" value="Genomic_DNA"/>
</dbReference>
<organism evidence="1 2">
    <name type="scientific">Drechslerella dactyloides</name>
    <name type="common">Nematode-trapping fungus</name>
    <name type="synonym">Arthrobotrys dactyloides</name>
    <dbReference type="NCBI Taxonomy" id="74499"/>
    <lineage>
        <taxon>Eukaryota</taxon>
        <taxon>Fungi</taxon>
        <taxon>Dikarya</taxon>
        <taxon>Ascomycota</taxon>
        <taxon>Pezizomycotina</taxon>
        <taxon>Orbiliomycetes</taxon>
        <taxon>Orbiliales</taxon>
        <taxon>Orbiliaceae</taxon>
        <taxon>Drechslerella</taxon>
    </lineage>
</organism>
<gene>
    <name evidence="1" type="ORF">Dda_4097</name>
</gene>
<accession>A0AAD6NKD3</accession>
<sequence>MKLPSPAREPCATRLETVRIGKLIGFVIVSLVDVCFCATCSSPPWESGAICGLLFQDGGRNRIRTKDSENESTEAGSARRVTAEAVVTIIDVEFDSLDEGEWVRSMSLSSSIEADVSRREVDATVLELRWEKERATT</sequence>